<keyword evidence="2" id="KW-1185">Reference proteome</keyword>
<evidence type="ECO:0000313" key="2">
    <source>
        <dbReference type="Proteomes" id="UP001331761"/>
    </source>
</evidence>
<organism evidence="1 2">
    <name type="scientific">Trichostrongylus colubriformis</name>
    <name type="common">Black scour worm</name>
    <dbReference type="NCBI Taxonomy" id="6319"/>
    <lineage>
        <taxon>Eukaryota</taxon>
        <taxon>Metazoa</taxon>
        <taxon>Ecdysozoa</taxon>
        <taxon>Nematoda</taxon>
        <taxon>Chromadorea</taxon>
        <taxon>Rhabditida</taxon>
        <taxon>Rhabditina</taxon>
        <taxon>Rhabditomorpha</taxon>
        <taxon>Strongyloidea</taxon>
        <taxon>Trichostrongylidae</taxon>
        <taxon>Trichostrongylus</taxon>
    </lineage>
</organism>
<gene>
    <name evidence="1" type="ORF">GCK32_022071</name>
</gene>
<comment type="caution">
    <text evidence="1">The sequence shown here is derived from an EMBL/GenBank/DDBJ whole genome shotgun (WGS) entry which is preliminary data.</text>
</comment>
<name>A0AAN8FW49_TRICO</name>
<evidence type="ECO:0000313" key="1">
    <source>
        <dbReference type="EMBL" id="KAK5985567.1"/>
    </source>
</evidence>
<dbReference type="EMBL" id="WIXE01001580">
    <property type="protein sequence ID" value="KAK5985567.1"/>
    <property type="molecule type" value="Genomic_DNA"/>
</dbReference>
<sequence length="42" mass="4995">QGKRLPKRRILENRFVDFSEALRTLKILAMVLKILNDISHFN</sequence>
<protein>
    <submittedName>
        <fullName evidence="1">Uncharacterized protein</fullName>
    </submittedName>
</protein>
<proteinExistence type="predicted"/>
<dbReference type="Proteomes" id="UP001331761">
    <property type="component" value="Unassembled WGS sequence"/>
</dbReference>
<dbReference type="AlphaFoldDB" id="A0AAN8FW49"/>
<feature type="non-terminal residue" evidence="1">
    <location>
        <position position="1"/>
    </location>
</feature>
<reference evidence="1 2" key="1">
    <citation type="submission" date="2019-10" db="EMBL/GenBank/DDBJ databases">
        <title>Assembly and Annotation for the nematode Trichostrongylus colubriformis.</title>
        <authorList>
            <person name="Martin J."/>
        </authorList>
    </citation>
    <scope>NUCLEOTIDE SEQUENCE [LARGE SCALE GENOMIC DNA]</scope>
    <source>
        <strain evidence="1">G859</strain>
        <tissue evidence="1">Whole worm</tissue>
    </source>
</reference>
<accession>A0AAN8FW49</accession>